<gene>
    <name evidence="3" type="ORF">SAMN05216495_10856</name>
</gene>
<feature type="region of interest" description="Disordered" evidence="1">
    <location>
        <begin position="400"/>
        <end position="440"/>
    </location>
</feature>
<evidence type="ECO:0000259" key="2">
    <source>
        <dbReference type="Pfam" id="PF13018"/>
    </source>
</evidence>
<dbReference type="InterPro" id="IPR024973">
    <property type="entry name" value="ESPR"/>
</dbReference>
<evidence type="ECO:0000313" key="4">
    <source>
        <dbReference type="Proteomes" id="UP000182379"/>
    </source>
</evidence>
<dbReference type="EMBL" id="FNOP01000008">
    <property type="protein sequence ID" value="SDW90062.1"/>
    <property type="molecule type" value="Genomic_DNA"/>
</dbReference>
<reference evidence="3 4" key="1">
    <citation type="submission" date="2016-10" db="EMBL/GenBank/DDBJ databases">
        <authorList>
            <person name="Varghese N."/>
            <person name="Submissions S."/>
        </authorList>
    </citation>
    <scope>NUCLEOTIDE SEQUENCE [LARGE SCALE GENOMIC DNA]</scope>
    <source>
        <strain evidence="3 4">WCC6</strain>
    </source>
</reference>
<feature type="domain" description="ESPR" evidence="2">
    <location>
        <begin position="15"/>
        <end position="63"/>
    </location>
</feature>
<comment type="caution">
    <text evidence="3">The sequence shown here is derived from an EMBL/GenBank/DDBJ whole genome shotgun (WGS) entry which is preliminary data.</text>
</comment>
<evidence type="ECO:0000313" key="3">
    <source>
        <dbReference type="EMBL" id="SDW90062.1"/>
    </source>
</evidence>
<accession>A0A1H2XAV2</accession>
<proteinExistence type="predicted"/>
<dbReference type="Pfam" id="PF13018">
    <property type="entry name" value="ESPR"/>
    <property type="match status" value="1"/>
</dbReference>
<protein>
    <submittedName>
        <fullName evidence="3">Extended Signal Peptide of Type V secretion system</fullName>
    </submittedName>
</protein>
<sequence length="440" mass="45421">MLTVEGTAVKGVVFMNRIFKVIFNRNRQLVQVVPEYAKNRGKEVSESRKGGVRGLAKVLLTFLATLMIASPGYAADETGSTGSGSIGTSTATATVSQVVIQAGNSITVGEPVTDTEKNTITYTISANGDGTITDGNTGLVTGGKVYTAINNGIQTTIGSLSTNGNYIRTGNSVSGNLVALDTQVKNNADNITKNANDISTETTARETADNSLSNKIGTLDANGNYIQKDASVSANLSSLDTQVKSNTTDITGLKDLSNITSAGETGIRKQAKKAVQVTATGNATVTTNGSKDDGNTLTYTIIVAHNGEIKAGDTNLVSGGTLYTELRPSNGIYVNSVNTTAANLLALDTNLKNVIDAIGLDADDTTKSYTSKLNKYFKVNPTGTAVTDAAANGTNAVAIGPSAQAGDTSPLMRPHRPPPLPAAPAARPSVTTPRPMAISP</sequence>
<dbReference type="Proteomes" id="UP000182379">
    <property type="component" value="Unassembled WGS sequence"/>
</dbReference>
<dbReference type="AlphaFoldDB" id="A0A1H2XAV2"/>
<organism evidence="3 4">
    <name type="scientific">Acidaminococcus fermentans</name>
    <dbReference type="NCBI Taxonomy" id="905"/>
    <lineage>
        <taxon>Bacteria</taxon>
        <taxon>Bacillati</taxon>
        <taxon>Bacillota</taxon>
        <taxon>Negativicutes</taxon>
        <taxon>Acidaminococcales</taxon>
        <taxon>Acidaminococcaceae</taxon>
        <taxon>Acidaminococcus</taxon>
    </lineage>
</organism>
<evidence type="ECO:0000256" key="1">
    <source>
        <dbReference type="SAM" id="MobiDB-lite"/>
    </source>
</evidence>
<name>A0A1H2XAV2_ACIFE</name>